<dbReference type="Proteomes" id="UP000186868">
    <property type="component" value="Unassembled WGS sequence"/>
</dbReference>
<organism evidence="1 2">
    <name type="scientific">Hydrococcus rivularis NIES-593</name>
    <dbReference type="NCBI Taxonomy" id="1921803"/>
    <lineage>
        <taxon>Bacteria</taxon>
        <taxon>Bacillati</taxon>
        <taxon>Cyanobacteriota</taxon>
        <taxon>Cyanophyceae</taxon>
        <taxon>Pleurocapsales</taxon>
        <taxon>Hydrococcaceae</taxon>
        <taxon>Hydrococcus</taxon>
    </lineage>
</organism>
<protein>
    <submittedName>
        <fullName evidence="1">Uncharacterized protein</fullName>
    </submittedName>
</protein>
<accession>A0A1U7HG21</accession>
<name>A0A1U7HG21_9CYAN</name>
<proteinExistence type="predicted"/>
<comment type="caution">
    <text evidence="1">The sequence shown here is derived from an EMBL/GenBank/DDBJ whole genome shotgun (WGS) entry which is preliminary data.</text>
</comment>
<reference evidence="1 2" key="1">
    <citation type="submission" date="2016-11" db="EMBL/GenBank/DDBJ databases">
        <title>Draft Genome Sequences of Nine Cyanobacterial Strains from Diverse Habitats.</title>
        <authorList>
            <person name="Zhu T."/>
            <person name="Hou S."/>
            <person name="Lu X."/>
            <person name="Hess W.R."/>
        </authorList>
    </citation>
    <scope>NUCLEOTIDE SEQUENCE [LARGE SCALE GENOMIC DNA]</scope>
    <source>
        <strain evidence="1 2">NIES-593</strain>
    </source>
</reference>
<dbReference type="RefSeq" id="WP_073599822.1">
    <property type="nucleotide sequence ID" value="NZ_MRCB01000013.1"/>
</dbReference>
<dbReference type="EMBL" id="MRCB01000013">
    <property type="protein sequence ID" value="OKH22526.1"/>
    <property type="molecule type" value="Genomic_DNA"/>
</dbReference>
<evidence type="ECO:0000313" key="1">
    <source>
        <dbReference type="EMBL" id="OKH22526.1"/>
    </source>
</evidence>
<gene>
    <name evidence="1" type="ORF">NIES593_12060</name>
</gene>
<dbReference type="OrthoDB" id="511993at2"/>
<dbReference type="STRING" id="1921803.NIES593_12060"/>
<sequence>MEDWQKDVWKLLESTADAIDRFFQDVSQETIDVAEQVKNEIESTLAQFLHNCQDFLEVAIDCENEFFFSERLDLLFNEDEDWIFQESLEEFGLTFNPKIEPSLETHPACIGCRHYHGRVYGENLLVCGMHPYGWDDRNCPDWENIQ</sequence>
<evidence type="ECO:0000313" key="2">
    <source>
        <dbReference type="Proteomes" id="UP000186868"/>
    </source>
</evidence>
<keyword evidence="2" id="KW-1185">Reference proteome</keyword>
<dbReference type="AlphaFoldDB" id="A0A1U7HG21"/>